<dbReference type="Proteomes" id="UP000252405">
    <property type="component" value="Unassembled WGS sequence"/>
</dbReference>
<dbReference type="OrthoDB" id="6132638at2"/>
<dbReference type="AlphaFoldDB" id="A0A368TX08"/>
<reference evidence="2 3" key="1">
    <citation type="submission" date="2018-07" db="EMBL/GenBank/DDBJ databases">
        <title>Halomonas montanilacus sp. nov., isolated from Lake Pengyan on Tibetan Plateau.</title>
        <authorList>
            <person name="Lu H."/>
            <person name="Xing P."/>
            <person name="Wu Q."/>
        </authorList>
    </citation>
    <scope>NUCLEOTIDE SEQUENCE [LARGE SCALE GENOMIC DNA]</scope>
    <source>
        <strain evidence="2 3">PYC7W</strain>
    </source>
</reference>
<dbReference type="RefSeq" id="WP_114480047.1">
    <property type="nucleotide sequence ID" value="NZ_QPII01000014.1"/>
</dbReference>
<dbReference type="EMBL" id="QPII01000014">
    <property type="protein sequence ID" value="RCV87623.1"/>
    <property type="molecule type" value="Genomic_DNA"/>
</dbReference>
<feature type="signal peptide" evidence="1">
    <location>
        <begin position="1"/>
        <end position="25"/>
    </location>
</feature>
<evidence type="ECO:0000313" key="2">
    <source>
        <dbReference type="EMBL" id="RCV87623.1"/>
    </source>
</evidence>
<comment type="caution">
    <text evidence="2">The sequence shown here is derived from an EMBL/GenBank/DDBJ whole genome shotgun (WGS) entry which is preliminary data.</text>
</comment>
<keyword evidence="3" id="KW-1185">Reference proteome</keyword>
<gene>
    <name evidence="2" type="ORF">DU505_16305</name>
</gene>
<accession>A0A368TX08</accession>
<protein>
    <recommendedName>
        <fullName evidence="4">DUF4352 domain-containing protein</fullName>
    </recommendedName>
</protein>
<name>A0A368TX08_9GAMM</name>
<proteinExistence type="predicted"/>
<feature type="chain" id="PRO_5016628604" description="DUF4352 domain-containing protein" evidence="1">
    <location>
        <begin position="26"/>
        <end position="479"/>
    </location>
</feature>
<sequence length="479" mass="52321">MKNTIKQAVASLGLCLGLLTGAASAEVPRTIPGPQALTVERGGALAAEGCNRALHMRITDWALRDEHAGEAPPPGHRWLVLSLEVENIMPADLIFDLDYPEEVLIGSLERQGYLLVNGERVYRRARMSGDSDAIIDSFVLGRIGAMISGSLVYPVPDAGIESLSLRYYHDDYAALEVPLMAGESRKPEADREAAQQVEANDLMEVGVQGFDLHERWEGHAAPPGMIWLVVDLRGRGKWVAMADALALDRDADPSADIELPRVMEYVEGRGLLQAVIDTTHGYVRDSELGSLPDNPAWLPDAWAGGMAVFAIPEDAEGIELVAYFPEFRATGITPDIRPSMRFRLRDGTTSAASVESLALIEDEPTPVTIHALGALDAFSEYRAEEGETLVLVEASMTNLSGTGGMMTVTDRFRLRAPQGELVAAYQRGPVELVEPFWLPADDEPRHFMLLYRLDALADDLEFEYGGVSVNESLRLALDQ</sequence>
<evidence type="ECO:0000313" key="3">
    <source>
        <dbReference type="Proteomes" id="UP000252405"/>
    </source>
</evidence>
<evidence type="ECO:0008006" key="4">
    <source>
        <dbReference type="Google" id="ProtNLM"/>
    </source>
</evidence>
<keyword evidence="1" id="KW-0732">Signal</keyword>
<organism evidence="2 3">
    <name type="scientific">Billgrantia montanilacus</name>
    <dbReference type="NCBI Taxonomy" id="2282305"/>
    <lineage>
        <taxon>Bacteria</taxon>
        <taxon>Pseudomonadati</taxon>
        <taxon>Pseudomonadota</taxon>
        <taxon>Gammaproteobacteria</taxon>
        <taxon>Oceanospirillales</taxon>
        <taxon>Halomonadaceae</taxon>
        <taxon>Billgrantia</taxon>
    </lineage>
</organism>
<evidence type="ECO:0000256" key="1">
    <source>
        <dbReference type="SAM" id="SignalP"/>
    </source>
</evidence>